<evidence type="ECO:0000256" key="5">
    <source>
        <dbReference type="ARBA" id="ARBA00023295"/>
    </source>
</evidence>
<dbReference type="GO" id="GO:0004563">
    <property type="term" value="F:beta-N-acetylhexosaminidase activity"/>
    <property type="evidence" value="ECO:0007669"/>
    <property type="project" value="UniProtKB-EC"/>
</dbReference>
<dbReference type="Gene3D" id="3.30.379.10">
    <property type="entry name" value="Chitobiase/beta-hexosaminidase domain 2-like"/>
    <property type="match status" value="1"/>
</dbReference>
<dbReference type="CDD" id="cd06563">
    <property type="entry name" value="GH20_chitobiase-like"/>
    <property type="match status" value="1"/>
</dbReference>
<dbReference type="InterPro" id="IPR025705">
    <property type="entry name" value="Beta_hexosaminidase_sua/sub"/>
</dbReference>
<reference evidence="9 10" key="1">
    <citation type="submission" date="2009-09" db="EMBL/GenBank/DDBJ databases">
        <authorList>
            <person name="Weinstock G."/>
            <person name="Sodergren E."/>
            <person name="Clifton S."/>
            <person name="Fulton L."/>
            <person name="Fulton B."/>
            <person name="Courtney L."/>
            <person name="Fronick C."/>
            <person name="Harrison M."/>
            <person name="Strong C."/>
            <person name="Farmer C."/>
            <person name="Delahaunty K."/>
            <person name="Markovic C."/>
            <person name="Hall O."/>
            <person name="Minx P."/>
            <person name="Tomlinson C."/>
            <person name="Mitreva M."/>
            <person name="Nelson J."/>
            <person name="Hou S."/>
            <person name="Wollam A."/>
            <person name="Pepin K.H."/>
            <person name="Johnson M."/>
            <person name="Bhonagiri V."/>
            <person name="Nash W.E."/>
            <person name="Warren W."/>
            <person name="Chinwalla A."/>
            <person name="Mardis E.R."/>
            <person name="Wilson R.K."/>
        </authorList>
    </citation>
    <scope>NUCLEOTIDE SEQUENCE [LARGE SCALE GENOMIC DNA]</scope>
    <source>
        <strain evidence="9 10">F0319</strain>
    </source>
</reference>
<dbReference type="GO" id="GO:0005975">
    <property type="term" value="P:carbohydrate metabolic process"/>
    <property type="evidence" value="ECO:0007669"/>
    <property type="project" value="InterPro"/>
</dbReference>
<protein>
    <recommendedName>
        <fullName evidence="3">beta-N-acetylhexosaminidase</fullName>
        <ecNumber evidence="3">3.2.1.52</ecNumber>
    </recommendedName>
</protein>
<sequence>MILPSSISNEENNLFINTKHLETTKKMRKILLSVALMMASIALHATDANYQVVPLPQSITMQKGDAFVLDGTTSVLSLSTDEAMQRNVQFLKQYIRETTGISPEGTSKKGSVILLKLNDKIENAEGYVITVKTKNITIEGKTAAGVFYGIQTLRKSLPVEQAQNVSFPTAQIVDQPRFGYRGTMLDCARHYFKVEFIKEFIDMLALHNLNTFHWHLTEDQGWRVQIDRYPKLTEVGSKRAQTVIGRNTGLYDGIPYGGFYTKEDMREIVKYASDRHITVIPEIDMPGHMLGALAAYPELGCTGGPYKVAESWGVFADILCAGNPKTYEFIYNVLDEITDIFPSKYIHIGGDESPRDRWKQCPRCQAEIKRLGLKGSNGFTAEAQLQCYFMSQVAKHLAAKGRSIIGWDEILEGDVDKGTTVMSWRGTDGGFEAAKRGLDVIMSPTTYYYIDYYQTKDNRLTLIGGYLPTEKTYSYNPVPDDATPALKAHVKGVQANLWTEYIMGRDLAFYQLLPRVAALAETGWTDNTKKNYTSFKEREAKLNMLYKHYDWKACQDIFTPAK</sequence>
<dbReference type="Proteomes" id="UP000003327">
    <property type="component" value="Unassembled WGS sequence"/>
</dbReference>
<dbReference type="STRING" id="649761.HMPREF0973_02299"/>
<evidence type="ECO:0000259" key="8">
    <source>
        <dbReference type="Pfam" id="PF02838"/>
    </source>
</evidence>
<evidence type="ECO:0000256" key="3">
    <source>
        <dbReference type="ARBA" id="ARBA00012663"/>
    </source>
</evidence>
<dbReference type="InterPro" id="IPR015883">
    <property type="entry name" value="Glyco_hydro_20_cat"/>
</dbReference>
<dbReference type="EC" id="3.2.1.52" evidence="3"/>
<dbReference type="eggNOG" id="COG3525">
    <property type="taxonomic scope" value="Bacteria"/>
</dbReference>
<dbReference type="InterPro" id="IPR029018">
    <property type="entry name" value="Hex-like_dom2"/>
</dbReference>
<keyword evidence="4 9" id="KW-0378">Hydrolase</keyword>
<evidence type="ECO:0000256" key="4">
    <source>
        <dbReference type="ARBA" id="ARBA00022801"/>
    </source>
</evidence>
<evidence type="ECO:0000256" key="2">
    <source>
        <dbReference type="ARBA" id="ARBA00006285"/>
    </source>
</evidence>
<keyword evidence="10" id="KW-1185">Reference proteome</keyword>
<dbReference type="HOGENOM" id="CLU_007082_5_1_10"/>
<dbReference type="PANTHER" id="PTHR22600">
    <property type="entry name" value="BETA-HEXOSAMINIDASE"/>
    <property type="match status" value="1"/>
</dbReference>
<dbReference type="Pfam" id="PF02838">
    <property type="entry name" value="Glyco_hydro_20b"/>
    <property type="match status" value="1"/>
</dbReference>
<dbReference type="InterPro" id="IPR015882">
    <property type="entry name" value="HEX_bac_N"/>
</dbReference>
<feature type="domain" description="Glycoside hydrolase family 20 catalytic" evidence="7">
    <location>
        <begin position="178"/>
        <end position="526"/>
    </location>
</feature>
<evidence type="ECO:0000313" key="10">
    <source>
        <dbReference type="Proteomes" id="UP000003327"/>
    </source>
</evidence>
<dbReference type="Pfam" id="PF00728">
    <property type="entry name" value="Glyco_hydro_20"/>
    <property type="match status" value="1"/>
</dbReference>
<dbReference type="GO" id="GO:0030203">
    <property type="term" value="P:glycosaminoglycan metabolic process"/>
    <property type="evidence" value="ECO:0007669"/>
    <property type="project" value="TreeGrafter"/>
</dbReference>
<comment type="catalytic activity">
    <reaction evidence="1">
        <text>Hydrolysis of terminal non-reducing N-acetyl-D-hexosamine residues in N-acetyl-beta-D-hexosaminides.</text>
        <dbReference type="EC" id="3.2.1.52"/>
    </reaction>
</comment>
<comment type="caution">
    <text evidence="9">The sequence shown here is derived from an EMBL/GenBank/DDBJ whole genome shotgun (WGS) entry which is preliminary data.</text>
</comment>
<dbReference type="PANTHER" id="PTHR22600:SF57">
    <property type="entry name" value="BETA-N-ACETYLHEXOSAMINIDASE"/>
    <property type="match status" value="1"/>
</dbReference>
<name>C9MRN6_9BACT</name>
<feature type="active site" description="Proton donor" evidence="6">
    <location>
        <position position="352"/>
    </location>
</feature>
<evidence type="ECO:0000313" key="9">
    <source>
        <dbReference type="EMBL" id="EEX17825.1"/>
    </source>
</evidence>
<dbReference type="PIRSF" id="PIRSF001093">
    <property type="entry name" value="B-hxosamndse_ab_euk"/>
    <property type="match status" value="1"/>
</dbReference>
<dbReference type="AlphaFoldDB" id="C9MRN6"/>
<keyword evidence="5" id="KW-0326">Glycosidase</keyword>
<comment type="similarity">
    <text evidence="2">Belongs to the glycosyl hydrolase 20 family.</text>
</comment>
<dbReference type="PRINTS" id="PR00738">
    <property type="entry name" value="GLHYDRLASE20"/>
</dbReference>
<dbReference type="Gene3D" id="3.20.20.80">
    <property type="entry name" value="Glycosidases"/>
    <property type="match status" value="1"/>
</dbReference>
<dbReference type="SUPFAM" id="SSF51445">
    <property type="entry name" value="(Trans)glycosidases"/>
    <property type="match status" value="1"/>
</dbReference>
<evidence type="ECO:0000256" key="6">
    <source>
        <dbReference type="PIRSR" id="PIRSR625705-1"/>
    </source>
</evidence>
<gene>
    <name evidence="9" type="ORF">HMPREF0973_02299</name>
</gene>
<proteinExistence type="inferred from homology"/>
<accession>C9MRN6</accession>
<dbReference type="SUPFAM" id="SSF55545">
    <property type="entry name" value="beta-N-acetylhexosaminidase-like domain"/>
    <property type="match status" value="1"/>
</dbReference>
<organism evidence="9 10">
    <name type="scientific">Prevotella veroralis F0319</name>
    <dbReference type="NCBI Taxonomy" id="649761"/>
    <lineage>
        <taxon>Bacteria</taxon>
        <taxon>Pseudomonadati</taxon>
        <taxon>Bacteroidota</taxon>
        <taxon>Bacteroidia</taxon>
        <taxon>Bacteroidales</taxon>
        <taxon>Prevotellaceae</taxon>
        <taxon>Prevotella</taxon>
    </lineage>
</organism>
<evidence type="ECO:0000259" key="7">
    <source>
        <dbReference type="Pfam" id="PF00728"/>
    </source>
</evidence>
<feature type="domain" description="Beta-hexosaminidase bacterial type N-terminal" evidence="8">
    <location>
        <begin position="50"/>
        <end position="175"/>
    </location>
</feature>
<dbReference type="EMBL" id="ACVA01000053">
    <property type="protein sequence ID" value="EEX17825.1"/>
    <property type="molecule type" value="Genomic_DNA"/>
</dbReference>
<dbReference type="InterPro" id="IPR017853">
    <property type="entry name" value="GH"/>
</dbReference>
<dbReference type="GO" id="GO:0016020">
    <property type="term" value="C:membrane"/>
    <property type="evidence" value="ECO:0007669"/>
    <property type="project" value="TreeGrafter"/>
</dbReference>
<evidence type="ECO:0000256" key="1">
    <source>
        <dbReference type="ARBA" id="ARBA00001231"/>
    </source>
</evidence>